<feature type="transmembrane region" description="Helical" evidence="1">
    <location>
        <begin position="114"/>
        <end position="135"/>
    </location>
</feature>
<dbReference type="Proteomes" id="UP000584374">
    <property type="component" value="Unassembled WGS sequence"/>
</dbReference>
<name>A0A840QL03_9PSEU</name>
<dbReference type="RefSeq" id="WP_184733202.1">
    <property type="nucleotide sequence ID" value="NZ_JACHIW010000004.1"/>
</dbReference>
<gene>
    <name evidence="2" type="ORF">BJ970_007644</name>
</gene>
<evidence type="ECO:0000313" key="2">
    <source>
        <dbReference type="EMBL" id="MBB5160043.1"/>
    </source>
</evidence>
<protein>
    <recommendedName>
        <fullName evidence="4">Condensation domain-containing protein</fullName>
    </recommendedName>
</protein>
<evidence type="ECO:0000313" key="3">
    <source>
        <dbReference type="Proteomes" id="UP000584374"/>
    </source>
</evidence>
<dbReference type="Gene3D" id="3.30.559.10">
    <property type="entry name" value="Chloramphenicol acetyltransferase-like domain"/>
    <property type="match status" value="1"/>
</dbReference>
<keyword evidence="3" id="KW-1185">Reference proteome</keyword>
<keyword evidence="1" id="KW-0812">Transmembrane</keyword>
<reference evidence="2 3" key="1">
    <citation type="submission" date="2020-08" db="EMBL/GenBank/DDBJ databases">
        <title>Sequencing the genomes of 1000 actinobacteria strains.</title>
        <authorList>
            <person name="Klenk H.-P."/>
        </authorList>
    </citation>
    <scope>NUCLEOTIDE SEQUENCE [LARGE SCALE GENOMIC DNA]</scope>
    <source>
        <strain evidence="2 3">DSM 45584</strain>
    </source>
</reference>
<dbReference type="EMBL" id="JACHIW010000004">
    <property type="protein sequence ID" value="MBB5160043.1"/>
    <property type="molecule type" value="Genomic_DNA"/>
</dbReference>
<evidence type="ECO:0000256" key="1">
    <source>
        <dbReference type="SAM" id="Phobius"/>
    </source>
</evidence>
<keyword evidence="1" id="KW-1133">Transmembrane helix</keyword>
<organism evidence="2 3">
    <name type="scientific">Saccharopolyspora phatthalungensis</name>
    <dbReference type="NCBI Taxonomy" id="664693"/>
    <lineage>
        <taxon>Bacteria</taxon>
        <taxon>Bacillati</taxon>
        <taxon>Actinomycetota</taxon>
        <taxon>Actinomycetes</taxon>
        <taxon>Pseudonocardiales</taxon>
        <taxon>Pseudonocardiaceae</taxon>
        <taxon>Saccharopolyspora</taxon>
    </lineage>
</organism>
<accession>A0A840QL03</accession>
<sequence>MLMAKFTAPSVFFGYSVRVRGTLDVRSLNSAFGALRQKYPVLATHLERADGGYVIAEPMGPLPDVVIRDGDVDNPLVGPDLDPGRILSPLHIVRDGDLVSLTLLIHHSIADGRILWWFCTISGLCTGGGPFRSFLRRVIRTRRSGSCDRATGVPVFCAEPTPNELGGHAAGQYRISLT</sequence>
<dbReference type="InterPro" id="IPR023213">
    <property type="entry name" value="CAT-like_dom_sf"/>
</dbReference>
<proteinExistence type="predicted"/>
<evidence type="ECO:0008006" key="4">
    <source>
        <dbReference type="Google" id="ProtNLM"/>
    </source>
</evidence>
<comment type="caution">
    <text evidence="2">The sequence shown here is derived from an EMBL/GenBank/DDBJ whole genome shotgun (WGS) entry which is preliminary data.</text>
</comment>
<keyword evidence="1" id="KW-0472">Membrane</keyword>
<dbReference type="SUPFAM" id="SSF52777">
    <property type="entry name" value="CoA-dependent acyltransferases"/>
    <property type="match status" value="1"/>
</dbReference>
<dbReference type="AlphaFoldDB" id="A0A840QL03"/>